<dbReference type="GO" id="GO:0016020">
    <property type="term" value="C:membrane"/>
    <property type="evidence" value="ECO:0007669"/>
    <property type="project" value="InterPro"/>
</dbReference>
<evidence type="ECO:0000256" key="1">
    <source>
        <dbReference type="ARBA" id="ARBA00022737"/>
    </source>
</evidence>
<dbReference type="GO" id="GO:0050650">
    <property type="term" value="P:chondroitin sulfate proteoglycan biosynthetic process"/>
    <property type="evidence" value="ECO:0007669"/>
    <property type="project" value="InterPro"/>
</dbReference>
<evidence type="ECO:0000313" key="4">
    <source>
        <dbReference type="EMBL" id="CAE0149948.1"/>
    </source>
</evidence>
<keyword evidence="2" id="KW-1015">Disulfide bond</keyword>
<dbReference type="InterPro" id="IPR007669">
    <property type="entry name" value="Chst-1-like"/>
</dbReference>
<feature type="domain" description="Apple" evidence="3">
    <location>
        <begin position="1"/>
        <end position="68"/>
    </location>
</feature>
<evidence type="ECO:0000256" key="2">
    <source>
        <dbReference type="ARBA" id="ARBA00023157"/>
    </source>
</evidence>
<dbReference type="InterPro" id="IPR003609">
    <property type="entry name" value="Pan_app"/>
</dbReference>
<reference evidence="4" key="1">
    <citation type="submission" date="2021-01" db="EMBL/GenBank/DDBJ databases">
        <authorList>
            <person name="Corre E."/>
            <person name="Pelletier E."/>
            <person name="Niang G."/>
            <person name="Scheremetjew M."/>
            <person name="Finn R."/>
            <person name="Kale V."/>
            <person name="Holt S."/>
            <person name="Cochrane G."/>
            <person name="Meng A."/>
            <person name="Brown T."/>
            <person name="Cohen L."/>
        </authorList>
    </citation>
    <scope>NUCLEOTIDE SEQUENCE</scope>
    <source>
        <strain evidence="4">CCMP281</strain>
    </source>
</reference>
<evidence type="ECO:0000259" key="3">
    <source>
        <dbReference type="SMART" id="SM00223"/>
    </source>
</evidence>
<dbReference type="GO" id="GO:0005576">
    <property type="term" value="C:extracellular region"/>
    <property type="evidence" value="ECO:0007669"/>
    <property type="project" value="InterPro"/>
</dbReference>
<dbReference type="InterPro" id="IPR000177">
    <property type="entry name" value="Apple"/>
</dbReference>
<proteinExistence type="predicted"/>
<organism evidence="4">
    <name type="scientific">Haptolina ericina</name>
    <dbReference type="NCBI Taxonomy" id="156174"/>
    <lineage>
        <taxon>Eukaryota</taxon>
        <taxon>Haptista</taxon>
        <taxon>Haptophyta</taxon>
        <taxon>Prymnesiophyceae</taxon>
        <taxon>Prymnesiales</taxon>
        <taxon>Prymnesiaceae</taxon>
        <taxon>Haptolina</taxon>
    </lineage>
</organism>
<dbReference type="GO" id="GO:1902884">
    <property type="term" value="P:positive regulation of response to oxidative stress"/>
    <property type="evidence" value="ECO:0007669"/>
    <property type="project" value="InterPro"/>
</dbReference>
<dbReference type="Pfam" id="PF14295">
    <property type="entry name" value="PAN_4"/>
    <property type="match status" value="1"/>
</dbReference>
<dbReference type="SMART" id="SM00223">
    <property type="entry name" value="APPLE"/>
    <property type="match status" value="1"/>
</dbReference>
<keyword evidence="1" id="KW-0677">Repeat</keyword>
<dbReference type="Pfam" id="PF03567">
    <property type="entry name" value="Sulfotransfer_2"/>
    <property type="match status" value="1"/>
</dbReference>
<sequence length="395" mass="44101">MPGLNFQGADIGRSRASSASACLRKCEQQRGCHAMTFIDSESSRKSRCYFKGKKFARDPQYSAGTVSGVVAHVTARQSAAAEASRADSPKAIKERIAAKRSVSHYSVLPEHKLILCRIEKVMNTALTDLLCSLTKRILRRRKLPKRVKLKGGMEFEQGCHWSSNFPEVRGMSACQLQQALSDPKWTRVAFVRDPLERFLSAFISKCETGHDADTYMCAHVFESEQPSLRHAVQVISKASSPMPLGVAWDHWRPQSEFCGGRLRDQFQLITGVNRSSSHALVGGLLRHIGVDPIKQPAFLHHFGVEATRRPDKHRTLASEPEARARFYKHADLVRALLLRYASDYHDLRLLIPHWAAEIAGPKFMARLATRQQSVAASSIRVNAPETEGLNSTCSQ</sequence>
<protein>
    <recommendedName>
        <fullName evidence="3">Apple domain-containing protein</fullName>
    </recommendedName>
</protein>
<dbReference type="InterPro" id="IPR005331">
    <property type="entry name" value="Sulfotransferase"/>
</dbReference>
<dbReference type="PANTHER" id="PTHR22900:SF5">
    <property type="entry name" value="PROTEIN CBG14245"/>
    <property type="match status" value="1"/>
</dbReference>
<name>A0A7S3FII3_9EUKA</name>
<dbReference type="EMBL" id="HBHX01069087">
    <property type="protein sequence ID" value="CAE0149948.1"/>
    <property type="molecule type" value="Transcribed_RNA"/>
</dbReference>
<dbReference type="GO" id="GO:0047756">
    <property type="term" value="F:chondroitin 4-sulfotransferase activity"/>
    <property type="evidence" value="ECO:0007669"/>
    <property type="project" value="InterPro"/>
</dbReference>
<gene>
    <name evidence="4" type="ORF">HERI1096_LOCUS38173</name>
</gene>
<dbReference type="GO" id="GO:0006508">
    <property type="term" value="P:proteolysis"/>
    <property type="evidence" value="ECO:0007669"/>
    <property type="project" value="InterPro"/>
</dbReference>
<accession>A0A7S3FII3</accession>
<dbReference type="PANTHER" id="PTHR22900">
    <property type="entry name" value="PROTEIN CBG14245-RELATED"/>
    <property type="match status" value="1"/>
</dbReference>
<dbReference type="AlphaFoldDB" id="A0A7S3FII3"/>
<dbReference type="Gene3D" id="3.50.4.10">
    <property type="entry name" value="Hepatocyte Growth Factor"/>
    <property type="match status" value="1"/>
</dbReference>